<reference evidence="2" key="1">
    <citation type="journal article" date="2015" name="Proc. Natl. Acad. Sci. U.S.A.">
        <title>Genome sequence of the Asian Tiger mosquito, Aedes albopictus, reveals insights into its biology, genetics, and evolution.</title>
        <authorList>
            <person name="Chen X.G."/>
            <person name="Jiang X."/>
            <person name="Gu J."/>
            <person name="Xu M."/>
            <person name="Wu Y."/>
            <person name="Deng Y."/>
            <person name="Zhang C."/>
            <person name="Bonizzoni M."/>
            <person name="Dermauw W."/>
            <person name="Vontas J."/>
            <person name="Armbruster P."/>
            <person name="Huang X."/>
            <person name="Yang Y."/>
            <person name="Zhang H."/>
            <person name="He W."/>
            <person name="Peng H."/>
            <person name="Liu Y."/>
            <person name="Wu K."/>
            <person name="Chen J."/>
            <person name="Lirakis M."/>
            <person name="Topalis P."/>
            <person name="Van Leeuwen T."/>
            <person name="Hall A.B."/>
            <person name="Jiang X."/>
            <person name="Thorpe C."/>
            <person name="Mueller R.L."/>
            <person name="Sun C."/>
            <person name="Waterhouse R.M."/>
            <person name="Yan G."/>
            <person name="Tu Z.J."/>
            <person name="Fang X."/>
            <person name="James A.A."/>
        </authorList>
    </citation>
    <scope>NUCLEOTIDE SEQUENCE [LARGE SCALE GENOMIC DNA]</scope>
    <source>
        <strain evidence="2">Foshan</strain>
    </source>
</reference>
<organism evidence="1 2">
    <name type="scientific">Aedes albopictus</name>
    <name type="common">Asian tiger mosquito</name>
    <name type="synonym">Stegomyia albopicta</name>
    <dbReference type="NCBI Taxonomy" id="7160"/>
    <lineage>
        <taxon>Eukaryota</taxon>
        <taxon>Metazoa</taxon>
        <taxon>Ecdysozoa</taxon>
        <taxon>Arthropoda</taxon>
        <taxon>Hexapoda</taxon>
        <taxon>Insecta</taxon>
        <taxon>Pterygota</taxon>
        <taxon>Neoptera</taxon>
        <taxon>Endopterygota</taxon>
        <taxon>Diptera</taxon>
        <taxon>Nematocera</taxon>
        <taxon>Culicoidea</taxon>
        <taxon>Culicidae</taxon>
        <taxon>Culicinae</taxon>
        <taxon>Aedini</taxon>
        <taxon>Aedes</taxon>
        <taxon>Stegomyia</taxon>
    </lineage>
</organism>
<dbReference type="PANTHER" id="PTHR47331">
    <property type="entry name" value="PHD-TYPE DOMAIN-CONTAINING PROTEIN"/>
    <property type="match status" value="1"/>
</dbReference>
<accession>A0ABM1XND2</accession>
<proteinExistence type="predicted"/>
<dbReference type="InterPro" id="IPR043502">
    <property type="entry name" value="DNA/RNA_pol_sf"/>
</dbReference>
<dbReference type="EnsemblMetazoa" id="AALFPA23_001260.R38479">
    <property type="protein sequence ID" value="AALFPA23_001260.P38479"/>
    <property type="gene ID" value="AALFPA23_001260"/>
</dbReference>
<evidence type="ECO:0000313" key="2">
    <source>
        <dbReference type="Proteomes" id="UP000069940"/>
    </source>
</evidence>
<dbReference type="SUPFAM" id="SSF56672">
    <property type="entry name" value="DNA/RNA polymerases"/>
    <property type="match status" value="1"/>
</dbReference>
<name>A0ABM1XND2_AEDAL</name>
<evidence type="ECO:0008006" key="3">
    <source>
        <dbReference type="Google" id="ProtNLM"/>
    </source>
</evidence>
<dbReference type="PANTHER" id="PTHR47331:SF1">
    <property type="entry name" value="GAG-LIKE PROTEIN"/>
    <property type="match status" value="1"/>
</dbReference>
<reference evidence="1" key="2">
    <citation type="submission" date="2025-05" db="UniProtKB">
        <authorList>
            <consortium name="EnsemblMetazoa"/>
        </authorList>
    </citation>
    <scope>IDENTIFICATION</scope>
    <source>
        <strain evidence="1">Foshan</strain>
    </source>
</reference>
<dbReference type="GeneID" id="134288317"/>
<evidence type="ECO:0000313" key="1">
    <source>
        <dbReference type="EnsemblMetazoa" id="AALFPA23_001260.P38479"/>
    </source>
</evidence>
<protein>
    <recommendedName>
        <fullName evidence="3">Peptidase aspartic putative domain-containing protein</fullName>
    </recommendedName>
</protein>
<keyword evidence="2" id="KW-1185">Reference proteome</keyword>
<dbReference type="Proteomes" id="UP000069940">
    <property type="component" value="Unassembled WGS sequence"/>
</dbReference>
<dbReference type="RefSeq" id="XP_062708791.1">
    <property type="nucleotide sequence ID" value="XM_062852807.1"/>
</dbReference>
<sequence length="353" mass="39580">MQLADPRFFEPNRIDAIIGAEVYYRLLLEGFVDLGPELPQLKETVRVGVCDIVSGKVKTVDSSLSATTLVCSNADLEIQLARFWEVESCNSNETFFTEERKCETHFAATTIRDSTGRFVVSLLKKPDVLDRLGDSRSIAIRRFLSLERRLQPNRSLLEAYTDFILEYVHLGGHMAPIDASAEVPGQKSYYMAHHCIVRPESVTTKLRVVLDASCPTDTGVSLNDTLMVGPVVQDELYSIILRFRLPRFVIVADLQIMYRQALVSPSDRPLQRILFRLSPSDPLQTFELLTVTYGTAAAPYLATRWLQQLASDGESTHPKAAEVVSKDFYIDDLLTGVASEEEGVDLCRELIDL</sequence>